<dbReference type="EMBL" id="GEDG01025972">
    <property type="protein sequence ID" value="JAP14861.1"/>
    <property type="molecule type" value="Transcribed_RNA"/>
</dbReference>
<organism evidence="1">
    <name type="scientific">Solanum chacoense</name>
    <name type="common">Chaco potato</name>
    <dbReference type="NCBI Taxonomy" id="4108"/>
    <lineage>
        <taxon>Eukaryota</taxon>
        <taxon>Viridiplantae</taxon>
        <taxon>Streptophyta</taxon>
        <taxon>Embryophyta</taxon>
        <taxon>Tracheophyta</taxon>
        <taxon>Spermatophyta</taxon>
        <taxon>Magnoliopsida</taxon>
        <taxon>eudicotyledons</taxon>
        <taxon>Gunneridae</taxon>
        <taxon>Pentapetalae</taxon>
        <taxon>asterids</taxon>
        <taxon>lamiids</taxon>
        <taxon>Solanales</taxon>
        <taxon>Solanaceae</taxon>
        <taxon>Solanoideae</taxon>
        <taxon>Solaneae</taxon>
        <taxon>Solanum</taxon>
    </lineage>
</organism>
<reference evidence="1" key="1">
    <citation type="submission" date="2015-12" db="EMBL/GenBank/DDBJ databases">
        <title>Gene expression during late stages of embryo sac development: a critical building block for successful pollen-pistil interactions.</title>
        <authorList>
            <person name="Liu Y."/>
            <person name="Joly V."/>
            <person name="Sabar M."/>
            <person name="Matton D.P."/>
        </authorList>
    </citation>
    <scope>NUCLEOTIDE SEQUENCE</scope>
</reference>
<proteinExistence type="predicted"/>
<protein>
    <submittedName>
        <fullName evidence="1">Putative ovule protein</fullName>
    </submittedName>
</protein>
<evidence type="ECO:0000313" key="1">
    <source>
        <dbReference type="EMBL" id="JAP14861.1"/>
    </source>
</evidence>
<dbReference type="AlphaFoldDB" id="A0A0V0H3W5"/>
<sequence length="84" mass="9671">MYIYKIFIRNTLWQMWGWGVGGMKSSRTCKKRRGKSGSYWGQGESGVGWLKRNNNNIIPPFKIHKGFGVGRVECMQTLPAYIGR</sequence>
<accession>A0A0V0H3W5</accession>
<name>A0A0V0H3W5_SOLCH</name>